<organism evidence="2 3">
    <name type="scientific">Hibiscus sabdariffa</name>
    <name type="common">roselle</name>
    <dbReference type="NCBI Taxonomy" id="183260"/>
    <lineage>
        <taxon>Eukaryota</taxon>
        <taxon>Viridiplantae</taxon>
        <taxon>Streptophyta</taxon>
        <taxon>Embryophyta</taxon>
        <taxon>Tracheophyta</taxon>
        <taxon>Spermatophyta</taxon>
        <taxon>Magnoliopsida</taxon>
        <taxon>eudicotyledons</taxon>
        <taxon>Gunneridae</taxon>
        <taxon>Pentapetalae</taxon>
        <taxon>rosids</taxon>
        <taxon>malvids</taxon>
        <taxon>Malvales</taxon>
        <taxon>Malvaceae</taxon>
        <taxon>Malvoideae</taxon>
        <taxon>Hibiscus</taxon>
    </lineage>
</organism>
<protein>
    <submittedName>
        <fullName evidence="2">Uncharacterized protein</fullName>
    </submittedName>
</protein>
<evidence type="ECO:0000313" key="3">
    <source>
        <dbReference type="Proteomes" id="UP001472677"/>
    </source>
</evidence>
<feature type="compositionally biased region" description="Polar residues" evidence="1">
    <location>
        <begin position="15"/>
        <end position="24"/>
    </location>
</feature>
<name>A0ABR1ZCW5_9ROSI</name>
<accession>A0ABR1ZCW5</accession>
<feature type="region of interest" description="Disordered" evidence="1">
    <location>
        <begin position="1"/>
        <end position="43"/>
    </location>
</feature>
<proteinExistence type="predicted"/>
<comment type="caution">
    <text evidence="2">The sequence shown here is derived from an EMBL/GenBank/DDBJ whole genome shotgun (WGS) entry which is preliminary data.</text>
</comment>
<gene>
    <name evidence="2" type="ORF">V6N12_057789</name>
</gene>
<reference evidence="2 3" key="1">
    <citation type="journal article" date="2024" name="G3 (Bethesda)">
        <title>Genome assembly of Hibiscus sabdariffa L. provides insights into metabolisms of medicinal natural products.</title>
        <authorList>
            <person name="Kim T."/>
        </authorList>
    </citation>
    <scope>NUCLEOTIDE SEQUENCE [LARGE SCALE GENOMIC DNA]</scope>
    <source>
        <strain evidence="2">TK-2024</strain>
        <tissue evidence="2">Old leaves</tissue>
    </source>
</reference>
<evidence type="ECO:0000313" key="2">
    <source>
        <dbReference type="EMBL" id="KAK8478129.1"/>
    </source>
</evidence>
<evidence type="ECO:0000256" key="1">
    <source>
        <dbReference type="SAM" id="MobiDB-lite"/>
    </source>
</evidence>
<dbReference type="Proteomes" id="UP001472677">
    <property type="component" value="Unassembled WGS sequence"/>
</dbReference>
<keyword evidence="3" id="KW-1185">Reference proteome</keyword>
<sequence length="116" mass="13007">MGPAEHALGHRPYGQNLQSGSSVDTAHLAALPETPTESETFQSPYRIGPLKHYFYDLRSTPTPNTDSFTPRQRKQIQRLNPSFHISSSSATGICSPLCLQHRGLLNFFGCIEEYDW</sequence>
<dbReference type="EMBL" id="JBBPBM010002505">
    <property type="protein sequence ID" value="KAK8478129.1"/>
    <property type="molecule type" value="Genomic_DNA"/>
</dbReference>